<keyword evidence="7 8" id="KW-0472">Membrane</keyword>
<evidence type="ECO:0000313" key="11">
    <source>
        <dbReference type="Proteomes" id="UP000886819"/>
    </source>
</evidence>
<evidence type="ECO:0000256" key="6">
    <source>
        <dbReference type="ARBA" id="ARBA00022989"/>
    </source>
</evidence>
<accession>A0A9D0YVC1</accession>
<proteinExistence type="inferred from homology"/>
<dbReference type="InterPro" id="IPR000515">
    <property type="entry name" value="MetI-like"/>
</dbReference>
<dbReference type="SUPFAM" id="SSF161098">
    <property type="entry name" value="MetI-like"/>
    <property type="match status" value="1"/>
</dbReference>
<sequence>MRTVVSAMSQIHVSLEESSQISGASWQYTMRKITGPLIFPSIAAGWFLIFIPSFYELSMTTLLYSSETKTIGFQLYEYWTYTSQQQASAMAFGILLIVVALNFILNKLTKGEFSI</sequence>
<dbReference type="Gene3D" id="1.10.3720.10">
    <property type="entry name" value="MetI-like"/>
    <property type="match status" value="1"/>
</dbReference>
<reference evidence="10" key="1">
    <citation type="submission" date="2020-10" db="EMBL/GenBank/DDBJ databases">
        <authorList>
            <person name="Gilroy R."/>
        </authorList>
    </citation>
    <scope>NUCLEOTIDE SEQUENCE</scope>
    <source>
        <strain evidence="10">ChiHile30-977</strain>
    </source>
</reference>
<evidence type="ECO:0000256" key="2">
    <source>
        <dbReference type="ARBA" id="ARBA00022448"/>
    </source>
</evidence>
<comment type="subcellular location">
    <subcellularLocation>
        <location evidence="1">Cell inner membrane</location>
        <topology evidence="1">Multi-pass membrane protein</topology>
    </subcellularLocation>
    <subcellularLocation>
        <location evidence="8">Cell membrane</location>
        <topology evidence="8">Multi-pass membrane protein</topology>
    </subcellularLocation>
</comment>
<dbReference type="GO" id="GO:0055085">
    <property type="term" value="P:transmembrane transport"/>
    <property type="evidence" value="ECO:0007669"/>
    <property type="project" value="InterPro"/>
</dbReference>
<evidence type="ECO:0000256" key="7">
    <source>
        <dbReference type="ARBA" id="ARBA00023136"/>
    </source>
</evidence>
<dbReference type="PANTHER" id="PTHR43357:SF4">
    <property type="entry name" value="INNER MEMBRANE ABC TRANSPORTER PERMEASE PROTEIN YDCV"/>
    <property type="match status" value="1"/>
</dbReference>
<evidence type="ECO:0000256" key="5">
    <source>
        <dbReference type="ARBA" id="ARBA00022692"/>
    </source>
</evidence>
<dbReference type="CDD" id="cd06261">
    <property type="entry name" value="TM_PBP2"/>
    <property type="match status" value="1"/>
</dbReference>
<evidence type="ECO:0000256" key="8">
    <source>
        <dbReference type="RuleBase" id="RU363032"/>
    </source>
</evidence>
<comment type="similarity">
    <text evidence="8">Belongs to the binding-protein-dependent transport system permease family.</text>
</comment>
<evidence type="ECO:0000256" key="1">
    <source>
        <dbReference type="ARBA" id="ARBA00004429"/>
    </source>
</evidence>
<dbReference type="InterPro" id="IPR035906">
    <property type="entry name" value="MetI-like_sf"/>
</dbReference>
<keyword evidence="5 8" id="KW-0812">Transmembrane</keyword>
<dbReference type="PANTHER" id="PTHR43357">
    <property type="entry name" value="INNER MEMBRANE ABC TRANSPORTER PERMEASE PROTEIN YDCV"/>
    <property type="match status" value="1"/>
</dbReference>
<dbReference type="GO" id="GO:0005886">
    <property type="term" value="C:plasma membrane"/>
    <property type="evidence" value="ECO:0007669"/>
    <property type="project" value="UniProtKB-SubCell"/>
</dbReference>
<keyword evidence="3" id="KW-1003">Cell membrane</keyword>
<dbReference type="EMBL" id="DVFI01000050">
    <property type="protein sequence ID" value="HIQ62648.1"/>
    <property type="molecule type" value="Genomic_DNA"/>
</dbReference>
<gene>
    <name evidence="10" type="ORF">IAA66_03560</name>
</gene>
<protein>
    <submittedName>
        <fullName evidence="10">ABC transporter permease subunit</fullName>
    </submittedName>
</protein>
<evidence type="ECO:0000313" key="10">
    <source>
        <dbReference type="EMBL" id="HIQ62648.1"/>
    </source>
</evidence>
<feature type="non-terminal residue" evidence="10">
    <location>
        <position position="1"/>
    </location>
</feature>
<name>A0A9D0YVC1_9FIRM</name>
<dbReference type="Proteomes" id="UP000886819">
    <property type="component" value="Unassembled WGS sequence"/>
</dbReference>
<evidence type="ECO:0000256" key="3">
    <source>
        <dbReference type="ARBA" id="ARBA00022475"/>
    </source>
</evidence>
<keyword evidence="4" id="KW-0997">Cell inner membrane</keyword>
<feature type="domain" description="ABC transmembrane type-1" evidence="9">
    <location>
        <begin position="1"/>
        <end position="105"/>
    </location>
</feature>
<keyword evidence="2 8" id="KW-0813">Transport</keyword>
<reference evidence="10" key="2">
    <citation type="journal article" date="2021" name="PeerJ">
        <title>Extensive microbial diversity within the chicken gut microbiome revealed by metagenomics and culture.</title>
        <authorList>
            <person name="Gilroy R."/>
            <person name="Ravi A."/>
            <person name="Getino M."/>
            <person name="Pursley I."/>
            <person name="Horton D.L."/>
            <person name="Alikhan N.F."/>
            <person name="Baker D."/>
            <person name="Gharbi K."/>
            <person name="Hall N."/>
            <person name="Watson M."/>
            <person name="Adriaenssens E.M."/>
            <person name="Foster-Nyarko E."/>
            <person name="Jarju S."/>
            <person name="Secka A."/>
            <person name="Antonio M."/>
            <person name="Oren A."/>
            <person name="Chaudhuri R.R."/>
            <person name="La Ragione R."/>
            <person name="Hildebrand F."/>
            <person name="Pallen M.J."/>
        </authorList>
    </citation>
    <scope>NUCLEOTIDE SEQUENCE</scope>
    <source>
        <strain evidence="10">ChiHile30-977</strain>
    </source>
</reference>
<dbReference type="PROSITE" id="PS50928">
    <property type="entry name" value="ABC_TM1"/>
    <property type="match status" value="1"/>
</dbReference>
<comment type="caution">
    <text evidence="10">The sequence shown here is derived from an EMBL/GenBank/DDBJ whole genome shotgun (WGS) entry which is preliminary data.</text>
</comment>
<organism evidence="10 11">
    <name type="scientific">Candidatus Avichristensenella intestinipullorum</name>
    <dbReference type="NCBI Taxonomy" id="2840693"/>
    <lineage>
        <taxon>Bacteria</taxon>
        <taxon>Bacillati</taxon>
        <taxon>Bacillota</taxon>
        <taxon>Clostridia</taxon>
        <taxon>Candidatus Avichristensenella</taxon>
    </lineage>
</organism>
<evidence type="ECO:0000256" key="4">
    <source>
        <dbReference type="ARBA" id="ARBA00022519"/>
    </source>
</evidence>
<evidence type="ECO:0000259" key="9">
    <source>
        <dbReference type="PROSITE" id="PS50928"/>
    </source>
</evidence>
<dbReference type="AlphaFoldDB" id="A0A9D0YVC1"/>
<keyword evidence="6 8" id="KW-1133">Transmembrane helix</keyword>
<feature type="transmembrane region" description="Helical" evidence="8">
    <location>
        <begin position="87"/>
        <end position="105"/>
    </location>
</feature>
<feature type="transmembrane region" description="Helical" evidence="8">
    <location>
        <begin position="37"/>
        <end position="55"/>
    </location>
</feature>
<dbReference type="Pfam" id="PF00528">
    <property type="entry name" value="BPD_transp_1"/>
    <property type="match status" value="1"/>
</dbReference>